<dbReference type="Proteomes" id="UP001380186">
    <property type="component" value="Chromosome"/>
</dbReference>
<evidence type="ECO:0000313" key="2">
    <source>
        <dbReference type="EMBL" id="BEV04677.1"/>
    </source>
</evidence>
<keyword evidence="3" id="KW-1185">Reference proteome</keyword>
<proteinExistence type="predicted"/>
<name>A0ABM8KA06_9FLAO</name>
<sequence>MKIIEFLSKLVAAINAEIAGTPIVELANIATLNDGDEFLSSKSSIILSIVNIEEDKILKNQTLYKNYIPESDTIAKYRNPAQNLILSLLFTSYNIKQSDYATGIEKLEVVIRYLQNNRVFYWQPPNNNLLIDEPKGDHEKLIFEIVSLKIDQLNQMWSYLGSKYMPSVLYQVRMIPIQKEESLKNKKVIKSSEVQLWENDKEDLAGLSESGEYKIEDEKLPKEDWKIVPVEKNKYKP</sequence>
<dbReference type="RefSeq" id="WP_338612566.1">
    <property type="nucleotide sequence ID" value="NZ_AP029022.1"/>
</dbReference>
<feature type="domain" description="Pvc16 N-terminal" evidence="1">
    <location>
        <begin position="10"/>
        <end position="190"/>
    </location>
</feature>
<reference evidence="2 3" key="1">
    <citation type="journal article" date="2020" name="Microbes Environ.">
        <title>Synthetic bacterial community of duckweed: a simple and stable system to study plant-microbe interactions.</title>
        <authorList>
            <person name="Ishizawa H."/>
            <person name="Tada M."/>
            <person name="Kuroda M."/>
            <person name="Inoue D."/>
            <person name="Futamata H."/>
            <person name="Ike M."/>
        </authorList>
    </citation>
    <scope>NUCLEOTIDE SEQUENCE [LARGE SCALE GENOMIC DNA]</scope>
    <source>
        <strain evidence="2 3">DW100</strain>
    </source>
</reference>
<dbReference type="InterPro" id="IPR025351">
    <property type="entry name" value="Pvc16_N"/>
</dbReference>
<organism evidence="2 3">
    <name type="scientific">Chryseobacterium gambrini</name>
    <dbReference type="NCBI Taxonomy" id="373672"/>
    <lineage>
        <taxon>Bacteria</taxon>
        <taxon>Pseudomonadati</taxon>
        <taxon>Bacteroidota</taxon>
        <taxon>Flavobacteriia</taxon>
        <taxon>Flavobacteriales</taxon>
        <taxon>Weeksellaceae</taxon>
        <taxon>Chryseobacterium group</taxon>
        <taxon>Chryseobacterium</taxon>
    </lineage>
</organism>
<dbReference type="EMBL" id="AP029022">
    <property type="protein sequence ID" value="BEV04677.1"/>
    <property type="molecule type" value="Genomic_DNA"/>
</dbReference>
<dbReference type="Pfam" id="PF14065">
    <property type="entry name" value="Pvc16_N"/>
    <property type="match status" value="1"/>
</dbReference>
<evidence type="ECO:0000313" key="3">
    <source>
        <dbReference type="Proteomes" id="UP001380186"/>
    </source>
</evidence>
<gene>
    <name evidence="2" type="ORF">CRDW_20510</name>
</gene>
<evidence type="ECO:0000259" key="1">
    <source>
        <dbReference type="Pfam" id="PF14065"/>
    </source>
</evidence>
<protein>
    <submittedName>
        <fullName evidence="2">DUF4255 domain-containing protein</fullName>
    </submittedName>
</protein>
<accession>A0ABM8KA06</accession>